<evidence type="ECO:0000256" key="1">
    <source>
        <dbReference type="SAM" id="MobiDB-lite"/>
    </source>
</evidence>
<name>A0A549SMF3_METSR</name>
<proteinExistence type="predicted"/>
<protein>
    <submittedName>
        <fullName evidence="2">Uncharacterized protein</fullName>
    </submittedName>
</protein>
<dbReference type="RefSeq" id="WP_142863721.1">
    <property type="nucleotide sequence ID" value="NZ_VJMF01000064.1"/>
</dbReference>
<feature type="region of interest" description="Disordered" evidence="1">
    <location>
        <begin position="25"/>
        <end position="54"/>
    </location>
</feature>
<sequence length="89" mass="9762">MPLTKRQISQLEKIVETVQAILAAEKKQDSGQSKQRKGLRASAGGASGRRSGKELAAFRKALRAERKSGVPVAEIAKRHKVSKSYVYQL</sequence>
<dbReference type="AlphaFoldDB" id="A0A549SMF3"/>
<gene>
    <name evidence="2" type="ORF">FM996_15225</name>
</gene>
<dbReference type="Proteomes" id="UP000316781">
    <property type="component" value="Unassembled WGS sequence"/>
</dbReference>
<evidence type="ECO:0000313" key="3">
    <source>
        <dbReference type="Proteomes" id="UP000316781"/>
    </source>
</evidence>
<comment type="caution">
    <text evidence="2">The sequence shown here is derived from an EMBL/GenBank/DDBJ whole genome shotgun (WGS) entry which is preliminary data.</text>
</comment>
<evidence type="ECO:0000313" key="2">
    <source>
        <dbReference type="EMBL" id="TRL30813.1"/>
    </source>
</evidence>
<dbReference type="EMBL" id="VJMF01000064">
    <property type="protein sequence ID" value="TRL30813.1"/>
    <property type="molecule type" value="Genomic_DNA"/>
</dbReference>
<organism evidence="2 3">
    <name type="scientific">Methylosinus sporium</name>
    <dbReference type="NCBI Taxonomy" id="428"/>
    <lineage>
        <taxon>Bacteria</taxon>
        <taxon>Pseudomonadati</taxon>
        <taxon>Pseudomonadota</taxon>
        <taxon>Alphaproteobacteria</taxon>
        <taxon>Hyphomicrobiales</taxon>
        <taxon>Methylocystaceae</taxon>
        <taxon>Methylosinus</taxon>
    </lineage>
</organism>
<reference evidence="2 3" key="1">
    <citation type="submission" date="2019-07" db="EMBL/GenBank/DDBJ databases">
        <title>Ln-dependent methylotrophs.</title>
        <authorList>
            <person name="Tani A."/>
        </authorList>
    </citation>
    <scope>NUCLEOTIDE SEQUENCE [LARGE SCALE GENOMIC DNA]</scope>
    <source>
        <strain evidence="2 3">SM89A</strain>
    </source>
</reference>
<accession>A0A549SMF3</accession>